<feature type="compositionally biased region" description="Low complexity" evidence="1">
    <location>
        <begin position="284"/>
        <end position="302"/>
    </location>
</feature>
<dbReference type="EMBL" id="JARBHB010000007">
    <property type="protein sequence ID" value="KAJ8878682.1"/>
    <property type="molecule type" value="Genomic_DNA"/>
</dbReference>
<feature type="compositionally biased region" description="Low complexity" evidence="1">
    <location>
        <begin position="207"/>
        <end position="225"/>
    </location>
</feature>
<feature type="region of interest" description="Disordered" evidence="1">
    <location>
        <begin position="145"/>
        <end position="166"/>
    </location>
</feature>
<keyword evidence="3" id="KW-1185">Reference proteome</keyword>
<reference evidence="2 3" key="1">
    <citation type="submission" date="2023-02" db="EMBL/GenBank/DDBJ databases">
        <title>LHISI_Scaffold_Assembly.</title>
        <authorList>
            <person name="Stuart O.P."/>
            <person name="Cleave R."/>
            <person name="Magrath M.J.L."/>
            <person name="Mikheyev A.S."/>
        </authorList>
    </citation>
    <scope>NUCLEOTIDE SEQUENCE [LARGE SCALE GENOMIC DNA]</scope>
    <source>
        <strain evidence="2">Daus_M_001</strain>
        <tissue evidence="2">Leg muscle</tissue>
    </source>
</reference>
<organism evidence="2 3">
    <name type="scientific">Dryococelus australis</name>
    <dbReference type="NCBI Taxonomy" id="614101"/>
    <lineage>
        <taxon>Eukaryota</taxon>
        <taxon>Metazoa</taxon>
        <taxon>Ecdysozoa</taxon>
        <taxon>Arthropoda</taxon>
        <taxon>Hexapoda</taxon>
        <taxon>Insecta</taxon>
        <taxon>Pterygota</taxon>
        <taxon>Neoptera</taxon>
        <taxon>Polyneoptera</taxon>
        <taxon>Phasmatodea</taxon>
        <taxon>Verophasmatodea</taxon>
        <taxon>Anareolatae</taxon>
        <taxon>Phasmatidae</taxon>
        <taxon>Eurycanthinae</taxon>
        <taxon>Dryococelus</taxon>
    </lineage>
</organism>
<feature type="region of interest" description="Disordered" evidence="1">
    <location>
        <begin position="200"/>
        <end position="225"/>
    </location>
</feature>
<protein>
    <recommendedName>
        <fullName evidence="4">Cilia- and flagella-associated protein 97</fullName>
    </recommendedName>
</protein>
<dbReference type="Proteomes" id="UP001159363">
    <property type="component" value="Chromosome 6"/>
</dbReference>
<evidence type="ECO:0000256" key="1">
    <source>
        <dbReference type="SAM" id="MobiDB-lite"/>
    </source>
</evidence>
<accession>A0ABQ9H338</accession>
<feature type="compositionally biased region" description="Basic and acidic residues" evidence="1">
    <location>
        <begin position="156"/>
        <end position="166"/>
    </location>
</feature>
<feature type="region of interest" description="Disordered" evidence="1">
    <location>
        <begin position="34"/>
        <end position="62"/>
    </location>
</feature>
<name>A0ABQ9H338_9NEOP</name>
<evidence type="ECO:0000313" key="2">
    <source>
        <dbReference type="EMBL" id="KAJ8878682.1"/>
    </source>
</evidence>
<gene>
    <name evidence="2" type="ORF">PR048_019267</name>
</gene>
<evidence type="ECO:0008006" key="4">
    <source>
        <dbReference type="Google" id="ProtNLM"/>
    </source>
</evidence>
<feature type="region of interest" description="Disordered" evidence="1">
    <location>
        <begin position="284"/>
        <end position="303"/>
    </location>
</feature>
<comment type="caution">
    <text evidence="2">The sequence shown here is derived from an EMBL/GenBank/DDBJ whole genome shotgun (WGS) entry which is preliminary data.</text>
</comment>
<evidence type="ECO:0000313" key="3">
    <source>
        <dbReference type="Proteomes" id="UP001159363"/>
    </source>
</evidence>
<proteinExistence type="predicted"/>
<feature type="compositionally biased region" description="Basic and acidic residues" evidence="1">
    <location>
        <begin position="34"/>
        <end position="53"/>
    </location>
</feature>
<sequence>MTSLDIQVAEQDEGIHSDVDFDFFESDQKLEPIVEETRRREQCEQSKRSHSTDKLNGGGADKVGALTATERENSFNTEDHIFRDESEKCVAYNKNIFFTKAVIEANKFTVEEESVQEVNKDGEEIACNTNKTKLEINLQNLIEKRSDGPTISSSRESSESVRERQEEETKCCSPPCMLRDNGKYRELMNCIAFQTLVEEPSEDGGQSSSSPFTDSVSSDTTSDLTDVTARSLSGCSSVLKCMREECHRKTRHATPNCYCEKLTQRQQATSMKLLTDAIKHLHKSGSSVISNSSSGSSRSASSRLNMTFTNEEIRKIEWENGRLLKKIQSNKKPHLKPGTAVASQPRLASSAINRRRMQQRIEYDNLTHRG</sequence>